<comment type="caution">
    <text evidence="5">The sequence shown here is derived from an EMBL/GenBank/DDBJ whole genome shotgun (WGS) entry which is preliminary data.</text>
</comment>
<dbReference type="Gene3D" id="2.40.10.500">
    <property type="match status" value="11"/>
</dbReference>
<dbReference type="InterPro" id="IPR050952">
    <property type="entry name" value="TRIM-NHL_E3_ligases"/>
</dbReference>
<dbReference type="Pfam" id="PF01436">
    <property type="entry name" value="NHL"/>
    <property type="match status" value="4"/>
</dbReference>
<keyword evidence="4" id="KW-1133">Transmembrane helix</keyword>
<dbReference type="SUPFAM" id="SSF101898">
    <property type="entry name" value="NHL repeat"/>
    <property type="match status" value="7"/>
</dbReference>
<dbReference type="SUPFAM" id="SSF50952">
    <property type="entry name" value="Soluble quinoprotein glucose dehydrogenase"/>
    <property type="match status" value="1"/>
</dbReference>
<evidence type="ECO:0000256" key="3">
    <source>
        <dbReference type="SAM" id="MobiDB-lite"/>
    </source>
</evidence>
<accession>A0A816RLP9</accession>
<feature type="repeat" description="NHL" evidence="2">
    <location>
        <begin position="1483"/>
        <end position="1519"/>
    </location>
</feature>
<dbReference type="InterPro" id="IPR001258">
    <property type="entry name" value="NHL_repeat"/>
</dbReference>
<feature type="transmembrane region" description="Helical" evidence="4">
    <location>
        <begin position="2421"/>
        <end position="2444"/>
    </location>
</feature>
<dbReference type="Gene3D" id="2.120.10.30">
    <property type="entry name" value="TolB, C-terminal domain"/>
    <property type="match status" value="6"/>
</dbReference>
<protein>
    <recommendedName>
        <fullName evidence="7">NHL repeat containing protein</fullName>
    </recommendedName>
</protein>
<dbReference type="PANTHER" id="PTHR24104:SF25">
    <property type="entry name" value="PROTEIN LIN-41"/>
    <property type="match status" value="1"/>
</dbReference>
<feature type="repeat" description="NHL" evidence="2">
    <location>
        <begin position="1804"/>
        <end position="1840"/>
    </location>
</feature>
<gene>
    <name evidence="5" type="ORF">XDN619_LOCUS12951</name>
</gene>
<feature type="compositionally biased region" description="Low complexity" evidence="3">
    <location>
        <begin position="2475"/>
        <end position="2508"/>
    </location>
</feature>
<reference evidence="5" key="1">
    <citation type="submission" date="2021-02" db="EMBL/GenBank/DDBJ databases">
        <authorList>
            <person name="Nowell W R."/>
        </authorList>
    </citation>
    <scope>NUCLEOTIDE SEQUENCE</scope>
</reference>
<evidence type="ECO:0000256" key="2">
    <source>
        <dbReference type="PROSITE-ProRule" id="PRU00504"/>
    </source>
</evidence>
<name>A0A816RLP9_9BILA</name>
<dbReference type="PANTHER" id="PTHR24104">
    <property type="entry name" value="E3 UBIQUITIN-PROTEIN LIGASE NHLRC1-RELATED"/>
    <property type="match status" value="1"/>
</dbReference>
<organism evidence="5 6">
    <name type="scientific">Rotaria magnacalcarata</name>
    <dbReference type="NCBI Taxonomy" id="392030"/>
    <lineage>
        <taxon>Eukaryota</taxon>
        <taxon>Metazoa</taxon>
        <taxon>Spiralia</taxon>
        <taxon>Gnathifera</taxon>
        <taxon>Rotifera</taxon>
        <taxon>Eurotatoria</taxon>
        <taxon>Bdelloidea</taxon>
        <taxon>Philodinida</taxon>
        <taxon>Philodinidae</taxon>
        <taxon>Rotaria</taxon>
    </lineage>
</organism>
<dbReference type="EMBL" id="CAJNRG010005153">
    <property type="protein sequence ID" value="CAF2072929.1"/>
    <property type="molecule type" value="Genomic_DNA"/>
</dbReference>
<evidence type="ECO:0000256" key="1">
    <source>
        <dbReference type="ARBA" id="ARBA00022737"/>
    </source>
</evidence>
<dbReference type="InterPro" id="IPR011042">
    <property type="entry name" value="6-blade_b-propeller_TolB-like"/>
</dbReference>
<keyword evidence="1" id="KW-0677">Repeat</keyword>
<feature type="repeat" description="NHL" evidence="2">
    <location>
        <begin position="819"/>
        <end position="855"/>
    </location>
</feature>
<evidence type="ECO:0000313" key="5">
    <source>
        <dbReference type="EMBL" id="CAF2072929.1"/>
    </source>
</evidence>
<feature type="region of interest" description="Disordered" evidence="3">
    <location>
        <begin position="2246"/>
        <end position="2270"/>
    </location>
</feature>
<feature type="region of interest" description="Disordered" evidence="3">
    <location>
        <begin position="2462"/>
        <end position="2515"/>
    </location>
</feature>
<evidence type="ECO:0000256" key="4">
    <source>
        <dbReference type="SAM" id="Phobius"/>
    </source>
</evidence>
<dbReference type="Proteomes" id="UP000663887">
    <property type="component" value="Unassembled WGS sequence"/>
</dbReference>
<feature type="repeat" description="NHL" evidence="2">
    <location>
        <begin position="477"/>
        <end position="513"/>
    </location>
</feature>
<dbReference type="InterPro" id="IPR011041">
    <property type="entry name" value="Quinoprot_gluc/sorb_DH_b-prop"/>
</dbReference>
<keyword evidence="4" id="KW-0812">Transmembrane</keyword>
<proteinExistence type="predicted"/>
<keyword evidence="4" id="KW-0472">Membrane</keyword>
<feature type="repeat" description="NHL" evidence="2">
    <location>
        <begin position="1162"/>
        <end position="1198"/>
    </location>
</feature>
<dbReference type="PROSITE" id="PS51125">
    <property type="entry name" value="NHL"/>
    <property type="match status" value="5"/>
</dbReference>
<dbReference type="CDD" id="cd05819">
    <property type="entry name" value="NHL"/>
    <property type="match status" value="7"/>
</dbReference>
<evidence type="ECO:0000313" key="6">
    <source>
        <dbReference type="Proteomes" id="UP000663887"/>
    </source>
</evidence>
<dbReference type="SUPFAM" id="SSF75011">
    <property type="entry name" value="3-carboxy-cis,cis-mucoante lactonizing enzyme"/>
    <property type="match status" value="1"/>
</dbReference>
<sequence>MGTAGSSSTLLYNPSSIAFDGYRNMYITDISNHRIQLYAPGSNIGTTIAGVTSSPGSSRSQLNSPYGLQVTSNGTMFILDTSNYRVLQWQTGEPMGYVMAGGNGNGAALTQIGVSYALFVDVQYNIYISESSNNRITKWSPSNSTVGALVAGGNGAGNTADKLSNPWGIYVTNQSTYIADRSNHRIQKWDFGASLATTVAGSTSDPGAWSYQFNNPVAITFDPSGYMYILDSANNRIVQWYPNAPYGITVVSATMSTPLSMNFDPLGNIIISDTSYYRVISFNIMCPSATTTTTPLPTQTAIPVCRTAFWNQTYSTLAGSMGTAGTTSTLLYNPYDVQFDGYGNMYVVDCSNHRIQRFPSGSNAGVTIAGSSGSAGNSRSQLYNPSKIFVSPNQTMYILDTTNYRVLKWTVGDTLGYVVAGGNGNGGAFTQIGVSYGIFVDAQYNIYISEQSNHRVTKWLNGNTTAGVLVAGGNGAGSTADKLNSPWGVYVNVNGTIFVVDCGNHRVQTWNPGNKTFIFIACYLMSETYYHTKGASVGSTVAGSTSNPGSWSYQFNSPTSITFDPYGYMYVVDYNNARIQRWYPGASYGTTVASGTMNLPIGLRFDRLGNLVVADTSNQRIISYSLVCPASTTTTISPTPQSRIPLCSTAVWNATATTVAGAISSAGSTSTLLSSPYDVQFDGYGYMYVVDYNNHRIQRFQSGSNVGTTVAGFNLASGSGRSELYNPSAIYVDSTGAMYILDTYNYRVLKWQVGDPIGTTIVNGRGSGSTLDKIGRSNGFFVDTNYNIYVSEFGNNRITKWINGNNTAGSLVAGGNGAGSTPDKLNSPWGIYVDNTSGIYIVDQGNHRVQYWPSGASVATTVAGTTSSPGAWPYQLNAPSTIMADPYGFIYVLDTGNARVQKWYPGNSYGITILSATMNSPIGMSLDFSGNLFIADTSYYRIISFRMTCLTSTTTAAPQPTQPIIQLCATAIWNQTYSLATGSTSTIGSSGTLLYNPYDVAFDGYQNMYVVDTSNHRIQFFQSGLLYNFASLIVKYVVIIIMYISGSSNGITIAGSTGSAGSTMSQLYNPFAIHVDTNGTMYILDAYNYRILRWQPGVPIGFVVAGGHGSGTTLDKIGLSYGLFVDNQYNIYVSDTGNNRVIKWTAGNTTAGLLVAGGNGAGSTADKLNGPFGIYIDSTNAVFVVDRSNHRVQRWNSGSISGTTVAGTTGSAGPWSYQFSSPTSIAFDQYGYMYILDQGNNRVQKWFPGATYGTTVISASMSSPYGMRMDRLGNFFIADTSYQRILSFSLLCPPATTSPPPSTTQMSIPLCQTATWNSTYIQIAGATSFPGSTQYLLSSPYDVAVDVYQNTYVVDYNNHRIQRFQLASIAATTVAGVSNTAGTGFSELYYPTAIHVDSNGLMYILDSYNYRVLLWQVGDPLGTVIVGGRGSGTTFDKIALSYGLYVDIQYNVYVSEKANNRVTKWFYGNTTAGILVAGGSVAGNTADKLNAPWGVYVDSGNSLYVVDCGNHRVQRWAMGAAAGVTIAGSTSNPGPWAYQFNNPTTITMDPFGYIFILDSGNSRVQKWYPGGSFGITVLSATLNGAIGMHVDPIGRLFVTDTGNQRILAFPVSCPATTTTTLAPPTLTTTLRCLTAVWSSNATLITGSTALAGSTATFVSSPYGVSFDGYGYMYVADTGNHRIQKYLPGSNIGNTVAGVTSSAGSSLAQLNSPSAVQFDSTGTMYILDTSNYRVLTWVLGDPFGTVVVNGRGAGTTLDKIGVSYSIFVDSQSNIYVSEYGNYRVTKWIAGNNTIGQLVAGTSILGSTADKLNCPMGIYVDTNNAVYVADRSNHRIQKWPAGAAVGTTVAGQSSVSGTWSYQLNLPTAIIFDQHGYMYVMDAGNSRIQRWLPGMTYGVTVVASTVSTPYGINFDFAGNIIVADTSNHRIIAFSITCPNPTTVTAPFPTLPPNLACQTGVFNTSWSIVAGTSPTAGSSSVYLNNPMDVYVDGNQNIFVADYSNSRIQRFPPAGTSIGAPTGTTVAGFTQAGGSGYSELFNPTAIFIDLNGIMYIADYSNYRIQQWLPNQPVGFTVAGGHGNGAALGQIGAVYAIFIDASGDIYVSDNSNHRVTLWYTSNTTAGQLVAGTGTAGTALNQLNGPWGAVTGILIAGTTATSGSTAALLNLPTAIVLDTMNYLYVMDAGNNRVQRFAPGASLGDTMASMAFSNPRGMRIDSVGNLFIADMSNHRIISFRCVYNVSTTTITTSTTTSATTTSSTSTSTTSTTSTTGLSTTTTTTTAMVTILTTSLSTSVTVLTGSTTTIIGTTTAGGVTTSAGGVTTTVGSVTTTAGGVTTTAGGVTTTAGGVTTTAGGVTTTVSGVTTTVAGATTTSVGVTTTIATGGTTTVGIGATTITTGFVGNTAGQAASNTGSGSSQSSSNISMIAAGVAGGIVALAGLFGGIAFIVTKTLLKPSSSVSTNIATSQKTFPTKPPQHPTNPATNSNSSSKTTPGPNSSKTGSYSNSTSNNETGPQLTTQLNIAPKIYNVTRIT</sequence>
<dbReference type="GO" id="GO:0008270">
    <property type="term" value="F:zinc ion binding"/>
    <property type="evidence" value="ECO:0007669"/>
    <property type="project" value="UniProtKB-KW"/>
</dbReference>
<evidence type="ECO:0008006" key="7">
    <source>
        <dbReference type="Google" id="ProtNLM"/>
    </source>
</evidence>